<dbReference type="GO" id="GO:0016853">
    <property type="term" value="F:isomerase activity"/>
    <property type="evidence" value="ECO:0007669"/>
    <property type="project" value="UniProtKB-KW"/>
</dbReference>
<gene>
    <name evidence="2" type="ORF">SAMN05216260_1292</name>
</gene>
<dbReference type="Gene3D" id="3.10.450.50">
    <property type="match status" value="1"/>
</dbReference>
<feature type="domain" description="SnoaL-like" evidence="1">
    <location>
        <begin position="12"/>
        <end position="113"/>
    </location>
</feature>
<evidence type="ECO:0000313" key="3">
    <source>
        <dbReference type="Proteomes" id="UP000198614"/>
    </source>
</evidence>
<name>A0A1G7WYA5_9ACTN</name>
<organism evidence="2 3">
    <name type="scientific">Streptomyces griseoaurantiacus</name>
    <dbReference type="NCBI Taxonomy" id="68213"/>
    <lineage>
        <taxon>Bacteria</taxon>
        <taxon>Bacillati</taxon>
        <taxon>Actinomycetota</taxon>
        <taxon>Actinomycetes</taxon>
        <taxon>Kitasatosporales</taxon>
        <taxon>Streptomycetaceae</taxon>
        <taxon>Streptomyces</taxon>
        <taxon>Streptomyces aurantiacus group</taxon>
    </lineage>
</organism>
<dbReference type="SUPFAM" id="SSF54427">
    <property type="entry name" value="NTF2-like"/>
    <property type="match status" value="1"/>
</dbReference>
<evidence type="ECO:0000313" key="2">
    <source>
        <dbReference type="EMBL" id="SDG76908.1"/>
    </source>
</evidence>
<accession>A0A1G7WYA5</accession>
<dbReference type="Proteomes" id="UP000198614">
    <property type="component" value="Unassembled WGS sequence"/>
</dbReference>
<keyword evidence="2" id="KW-0413">Isomerase</keyword>
<dbReference type="AlphaFoldDB" id="A0A1G7WYA5"/>
<sequence>MNEKTTTPDILRRMENAMNAHDLDAFADCFAGNLRSRRPLHPQSGITDHAKMRENWAGLFAHVPDLVAAVQRSAEDGDQVWAEWEIGGTTVENARYLSRGVTILTLENDRIASVRFYLDNVDPEVQGADV</sequence>
<dbReference type="EMBL" id="FNAX01000029">
    <property type="protein sequence ID" value="SDG76908.1"/>
    <property type="molecule type" value="Genomic_DNA"/>
</dbReference>
<dbReference type="OrthoDB" id="7605094at2"/>
<dbReference type="InterPro" id="IPR032710">
    <property type="entry name" value="NTF2-like_dom_sf"/>
</dbReference>
<evidence type="ECO:0000259" key="1">
    <source>
        <dbReference type="Pfam" id="PF12680"/>
    </source>
</evidence>
<proteinExistence type="predicted"/>
<dbReference type="Pfam" id="PF12680">
    <property type="entry name" value="SnoaL_2"/>
    <property type="match status" value="1"/>
</dbReference>
<reference evidence="2 3" key="1">
    <citation type="submission" date="2016-10" db="EMBL/GenBank/DDBJ databases">
        <authorList>
            <person name="de Groot N.N."/>
        </authorList>
    </citation>
    <scope>NUCLEOTIDE SEQUENCE [LARGE SCALE GENOMIC DNA]</scope>
    <source>
        <strain evidence="2 3">CGMCC 4.1859</strain>
    </source>
</reference>
<protein>
    <submittedName>
        <fullName evidence="2">Ketosteroid isomerase-related protein</fullName>
    </submittedName>
</protein>
<dbReference type="InterPro" id="IPR037401">
    <property type="entry name" value="SnoaL-like"/>
</dbReference>